<keyword evidence="2" id="KW-0732">Signal</keyword>
<dbReference type="InterPro" id="IPR005152">
    <property type="entry name" value="Lipase_secreted"/>
</dbReference>
<name>A0A1L7CZP9_9CORY</name>
<feature type="signal peptide" evidence="2">
    <location>
        <begin position="1"/>
        <end position="32"/>
    </location>
</feature>
<dbReference type="PANTHER" id="PTHR34853:SF1">
    <property type="entry name" value="LIPASE 5"/>
    <property type="match status" value="1"/>
</dbReference>
<evidence type="ECO:0000256" key="2">
    <source>
        <dbReference type="SAM" id="SignalP"/>
    </source>
</evidence>
<accession>A0A1L7CZP9</accession>
<dbReference type="PANTHER" id="PTHR34853">
    <property type="match status" value="1"/>
</dbReference>
<dbReference type="RefSeq" id="WP_075693030.1">
    <property type="nucleotide sequence ID" value="NZ_CP009248.1"/>
</dbReference>
<dbReference type="KEGG" id="csph:CSPHI_10525"/>
<keyword evidence="4" id="KW-1185">Reference proteome</keyword>
<dbReference type="GO" id="GO:0016042">
    <property type="term" value="P:lipid catabolic process"/>
    <property type="evidence" value="ECO:0007669"/>
    <property type="project" value="InterPro"/>
</dbReference>
<protein>
    <recommendedName>
        <fullName evidence="5">Lipase</fullName>
    </recommendedName>
</protein>
<proteinExistence type="predicted"/>
<evidence type="ECO:0000313" key="3">
    <source>
        <dbReference type="EMBL" id="APT91359.1"/>
    </source>
</evidence>
<feature type="region of interest" description="Disordered" evidence="1">
    <location>
        <begin position="31"/>
        <end position="87"/>
    </location>
</feature>
<dbReference type="Gene3D" id="1.10.260.130">
    <property type="match status" value="1"/>
</dbReference>
<dbReference type="STRING" id="1437874.CSPHI_10525"/>
<dbReference type="OrthoDB" id="9798122at2"/>
<gene>
    <name evidence="3" type="ORF">CSPHI_10525</name>
</gene>
<dbReference type="InterPro" id="IPR029058">
    <property type="entry name" value="AB_hydrolase_fold"/>
</dbReference>
<feature type="compositionally biased region" description="Pro residues" evidence="1">
    <location>
        <begin position="55"/>
        <end position="68"/>
    </location>
</feature>
<dbReference type="GO" id="GO:0004806">
    <property type="term" value="F:triacylglycerol lipase activity"/>
    <property type="evidence" value="ECO:0007669"/>
    <property type="project" value="InterPro"/>
</dbReference>
<evidence type="ECO:0008006" key="5">
    <source>
        <dbReference type="Google" id="ProtNLM"/>
    </source>
</evidence>
<dbReference type="EMBL" id="CP009248">
    <property type="protein sequence ID" value="APT91359.1"/>
    <property type="molecule type" value="Genomic_DNA"/>
</dbReference>
<feature type="chain" id="PRO_5012837782" description="Lipase" evidence="2">
    <location>
        <begin position="33"/>
        <end position="423"/>
    </location>
</feature>
<evidence type="ECO:0000256" key="1">
    <source>
        <dbReference type="SAM" id="MobiDB-lite"/>
    </source>
</evidence>
<feature type="compositionally biased region" description="Low complexity" evidence="1">
    <location>
        <begin position="31"/>
        <end position="47"/>
    </location>
</feature>
<evidence type="ECO:0000313" key="4">
    <source>
        <dbReference type="Proteomes" id="UP000185469"/>
    </source>
</evidence>
<dbReference type="AlphaFoldDB" id="A0A1L7CZP9"/>
<organism evidence="3 4">
    <name type="scientific">Corynebacterium sphenisci DSM 44792</name>
    <dbReference type="NCBI Taxonomy" id="1437874"/>
    <lineage>
        <taxon>Bacteria</taxon>
        <taxon>Bacillati</taxon>
        <taxon>Actinomycetota</taxon>
        <taxon>Actinomycetes</taxon>
        <taxon>Mycobacteriales</taxon>
        <taxon>Corynebacteriaceae</taxon>
        <taxon>Corynebacterium</taxon>
    </lineage>
</organism>
<dbReference type="Gene3D" id="3.40.50.1820">
    <property type="entry name" value="alpha/beta hydrolase"/>
    <property type="match status" value="1"/>
</dbReference>
<reference evidence="3 4" key="1">
    <citation type="submission" date="2014-08" db="EMBL/GenBank/DDBJ databases">
        <title>Complete genome sequence of Corynebacterium sphenisci CECT 5990(T) (=DSM 44792(T)), isolated from healthy wild penguins.</title>
        <authorList>
            <person name="Ruckert C."/>
            <person name="Albersmeier A."/>
            <person name="Winkler A."/>
            <person name="Kalinowski J."/>
        </authorList>
    </citation>
    <scope>NUCLEOTIDE SEQUENCE [LARGE SCALE GENOMIC DNA]</scope>
    <source>
        <strain evidence="3 4">DSM 44792</strain>
    </source>
</reference>
<sequence>MRTDERPRPARGRRTAAAALLLLLAATAPAAAAPGSAPLPAPAAGSADGTAPGLPGRPPGTSPIPPGRDPLLPGVLPPRPGEEPGAPARLTVLEFPAHGAGGRAITATGSLFTPEAAWPGPGPRPLLLTPTGTLGQGDQCALSRRFAAGERPEQTVRHFLARGWAVMVPDYEGLGTPGMHTYMVRDAQGMVTLDAARAAIAAEPSLSGDSPIGVHGYSQGGGAAAAAAELAAGYAPELDIRAVYAGSVPADLAATAASLDSSPLAGLLGYAINGMAEAYPELADRVTELVNDRGREYLDRVSRECVDATIVNWTGLRSADLTRTGRPISELLRDPRIRPLVERQRLGRGTPTMPVLMAHNRADDVVPYAPAARLARTWAARGAEVEFLTVDRRVAPGLNHGVALQDTREASHRFLVEHVTPGA</sequence>
<dbReference type="Proteomes" id="UP000185469">
    <property type="component" value="Chromosome"/>
</dbReference>
<dbReference type="SUPFAM" id="SSF53474">
    <property type="entry name" value="alpha/beta-Hydrolases"/>
    <property type="match status" value="1"/>
</dbReference>
<dbReference type="Pfam" id="PF03583">
    <property type="entry name" value="LIP"/>
    <property type="match status" value="1"/>
</dbReference>